<organism evidence="2 3">
    <name type="scientific">Nocardiopsis alba (strain ATCC BAA-2165 / BE74)</name>
    <dbReference type="NCBI Taxonomy" id="1205910"/>
    <lineage>
        <taxon>Bacteria</taxon>
        <taxon>Bacillati</taxon>
        <taxon>Actinomycetota</taxon>
        <taxon>Actinomycetes</taxon>
        <taxon>Streptosporangiales</taxon>
        <taxon>Nocardiopsidaceae</taxon>
        <taxon>Nocardiopsis</taxon>
    </lineage>
</organism>
<dbReference type="AlphaFoldDB" id="J7LJK6"/>
<dbReference type="EMBL" id="CP003788">
    <property type="protein sequence ID" value="AFR10907.1"/>
    <property type="molecule type" value="Genomic_DNA"/>
</dbReference>
<accession>J7LJK6</accession>
<name>J7LJK6_NOCAA</name>
<evidence type="ECO:0000313" key="2">
    <source>
        <dbReference type="EMBL" id="AFR10907.1"/>
    </source>
</evidence>
<gene>
    <name evidence="2" type="ordered locus">B005_3585</name>
</gene>
<sequence>MDIGSIHIPPGGSTRPSSGFFPFAHGRGGGRAGPCRPLCGWGACPRRRP</sequence>
<evidence type="ECO:0000256" key="1">
    <source>
        <dbReference type="SAM" id="MobiDB-lite"/>
    </source>
</evidence>
<reference evidence="2 3" key="1">
    <citation type="journal article" date="2012" name="J. Bacteriol.">
        <title>Whole-Genome Sequence of Nocardiopsis alba Strain ATCC BAA-2165, Associated with Honeybees.</title>
        <authorList>
            <person name="Qiao J."/>
            <person name="Chen L."/>
            <person name="Li Y."/>
            <person name="Wang J."/>
            <person name="Zhang W."/>
            <person name="Chen S."/>
        </authorList>
    </citation>
    <scope>NUCLEOTIDE SEQUENCE [LARGE SCALE GENOMIC DNA]</scope>
    <source>
        <strain evidence="3">ATCC BAA-2165 / BE74</strain>
    </source>
</reference>
<reference evidence="3" key="2">
    <citation type="submission" date="2012-08" db="EMBL/GenBank/DDBJ databases">
        <title>Whole-genome sequence of Nocardiopsis alba strain ATCC BAA-2165 associated with honeybees.</title>
        <authorList>
            <person name="Qiao J."/>
            <person name="Chen L."/>
            <person name="Li Y."/>
            <person name="Wang J."/>
            <person name="Zhang W."/>
            <person name="Chen S."/>
        </authorList>
    </citation>
    <scope>NUCLEOTIDE SEQUENCE [LARGE SCALE GENOMIC DNA]</scope>
    <source>
        <strain evidence="3">ATCC BAA-2165 / BE74</strain>
    </source>
</reference>
<dbReference type="PATRIC" id="fig|1205910.3.peg.3392"/>
<proteinExistence type="predicted"/>
<dbReference type="Proteomes" id="UP000003779">
    <property type="component" value="Chromosome"/>
</dbReference>
<protein>
    <submittedName>
        <fullName evidence="2">Uncharacterized protein</fullName>
    </submittedName>
</protein>
<feature type="region of interest" description="Disordered" evidence="1">
    <location>
        <begin position="1"/>
        <end position="35"/>
    </location>
</feature>
<dbReference type="KEGG" id="nal:B005_3585"/>
<dbReference type="HOGENOM" id="CLU_3138286_0_0_11"/>
<dbReference type="STRING" id="1205910.B005_3585"/>
<evidence type="ECO:0000313" key="3">
    <source>
        <dbReference type="Proteomes" id="UP000003779"/>
    </source>
</evidence>